<dbReference type="AlphaFoldDB" id="A0AA37J1I9"/>
<keyword evidence="2" id="KW-1185">Reference proteome</keyword>
<sequence length="48" mass="5205">MRFLRQNRAGLALIGLGLVFLVLGAGRGEIELVYRKAVNICMECIGLG</sequence>
<dbReference type="NCBIfam" id="NF040920">
    <property type="entry name" value="CD1871A_fam"/>
    <property type="match status" value="1"/>
</dbReference>
<reference evidence="1" key="1">
    <citation type="journal article" date="2022" name="Int. J. Syst. Evol. Microbiol.">
        <title>Genome-based, phenotypic and chemotaxonomic classification of Faecalibacterium strains: proposal of three novel species Faecalibacterium duncaniae sp. nov., Faecalibacterium hattorii sp. nov. and Faecalibacterium gallinarum sp. nov. .</title>
        <authorList>
            <person name="Sakamoto M."/>
            <person name="Sakurai N."/>
            <person name="Tanno H."/>
            <person name="Iino T."/>
            <person name="Ohkuma M."/>
            <person name="Endo A."/>
        </authorList>
    </citation>
    <scope>NUCLEOTIDE SEQUENCE</scope>
    <source>
        <strain evidence="1">JCM 17207</strain>
    </source>
</reference>
<dbReference type="Proteomes" id="UP001055185">
    <property type="component" value="Unassembled WGS sequence"/>
</dbReference>
<organism evidence="1 2">
    <name type="scientific">Faecalibacterium gallinarum</name>
    <dbReference type="NCBI Taxonomy" id="2903556"/>
    <lineage>
        <taxon>Bacteria</taxon>
        <taxon>Bacillati</taxon>
        <taxon>Bacillota</taxon>
        <taxon>Clostridia</taxon>
        <taxon>Eubacteriales</taxon>
        <taxon>Oscillospiraceae</taxon>
        <taxon>Faecalibacterium</taxon>
    </lineage>
</organism>
<protein>
    <recommendedName>
        <fullName evidence="3">Thioredoxin</fullName>
    </recommendedName>
</protein>
<evidence type="ECO:0008006" key="3">
    <source>
        <dbReference type="Google" id="ProtNLM"/>
    </source>
</evidence>
<dbReference type="EMBL" id="BQKV01000104">
    <property type="protein sequence ID" value="GJN65659.1"/>
    <property type="molecule type" value="Genomic_DNA"/>
</dbReference>
<gene>
    <name evidence="1" type="ORF">JCM17207_22840</name>
</gene>
<accession>A0AA37J1I9</accession>
<dbReference type="RefSeq" id="WP_238317871.1">
    <property type="nucleotide sequence ID" value="NZ_BQKV01000104.1"/>
</dbReference>
<dbReference type="InterPro" id="IPR047708">
    <property type="entry name" value="CD1871A-like"/>
</dbReference>
<evidence type="ECO:0000313" key="2">
    <source>
        <dbReference type="Proteomes" id="UP001055185"/>
    </source>
</evidence>
<name>A0AA37J1I9_9FIRM</name>
<comment type="caution">
    <text evidence="1">The sequence shown here is derived from an EMBL/GenBank/DDBJ whole genome shotgun (WGS) entry which is preliminary data.</text>
</comment>
<evidence type="ECO:0000313" key="1">
    <source>
        <dbReference type="EMBL" id="GJN65659.1"/>
    </source>
</evidence>
<proteinExistence type="predicted"/>